<feature type="chain" id="PRO_5044971721" description="Flagella basal body P-ring formation protein FlgA" evidence="4">
    <location>
        <begin position="25"/>
        <end position="240"/>
    </location>
</feature>
<evidence type="ECO:0000313" key="7">
    <source>
        <dbReference type="Proteomes" id="UP001163266"/>
    </source>
</evidence>
<keyword evidence="2 4" id="KW-0732">Signal</keyword>
<dbReference type="NCBIfam" id="TIGR03170">
    <property type="entry name" value="flgA_cterm"/>
    <property type="match status" value="1"/>
</dbReference>
<dbReference type="RefSeq" id="WP_264893513.1">
    <property type="nucleotide sequence ID" value="NZ_CP110257.1"/>
</dbReference>
<evidence type="ECO:0000256" key="3">
    <source>
        <dbReference type="ARBA" id="ARBA00022764"/>
    </source>
</evidence>
<comment type="function">
    <text evidence="4">Involved in the assembly process of the P-ring formation. It may associate with FlgF on the rod constituting a structure essential for the P-ring assembly or may act as a modulator protein for the P-ring assembly.</text>
</comment>
<proteinExistence type="inferred from homology"/>
<dbReference type="InterPro" id="IPR041231">
    <property type="entry name" value="FlgA_N"/>
</dbReference>
<comment type="similarity">
    <text evidence="4">Belongs to the FlgA family.</text>
</comment>
<keyword evidence="6" id="KW-0282">Flagellum</keyword>
<dbReference type="Gene3D" id="3.90.1210.10">
    <property type="entry name" value="Antifreeze-like/N-acetylneuraminic acid synthase C-terminal domain"/>
    <property type="match status" value="1"/>
</dbReference>
<keyword evidence="6" id="KW-0966">Cell projection</keyword>
<evidence type="ECO:0000313" key="6">
    <source>
        <dbReference type="EMBL" id="UZD55759.1"/>
    </source>
</evidence>
<keyword evidence="4" id="KW-1005">Bacterial flagellum biogenesis</keyword>
<gene>
    <name evidence="6" type="primary">flgA</name>
    <name evidence="6" type="ORF">OMP39_04045</name>
</gene>
<dbReference type="PANTHER" id="PTHR36307">
    <property type="entry name" value="FLAGELLA BASAL BODY P-RING FORMATION PROTEIN FLGA"/>
    <property type="match status" value="1"/>
</dbReference>
<organism evidence="6 7">
    <name type="scientific">Caldimonas aquatica</name>
    <dbReference type="NCBI Taxonomy" id="376175"/>
    <lineage>
        <taxon>Bacteria</taxon>
        <taxon>Pseudomonadati</taxon>
        <taxon>Pseudomonadota</taxon>
        <taxon>Betaproteobacteria</taxon>
        <taxon>Burkholderiales</taxon>
        <taxon>Sphaerotilaceae</taxon>
        <taxon>Caldimonas</taxon>
    </lineage>
</organism>
<dbReference type="InterPro" id="IPR017585">
    <property type="entry name" value="SAF_FlgA"/>
</dbReference>
<evidence type="ECO:0000256" key="2">
    <source>
        <dbReference type="ARBA" id="ARBA00022729"/>
    </source>
</evidence>
<accession>A0ABY6MUT2</accession>
<evidence type="ECO:0000256" key="4">
    <source>
        <dbReference type="RuleBase" id="RU362063"/>
    </source>
</evidence>
<protein>
    <recommendedName>
        <fullName evidence="4">Flagella basal body P-ring formation protein FlgA</fullName>
    </recommendedName>
</protein>
<sequence length="240" mass="25438">MPRLRLRDLAASALALGGWTYAAAAADAPLAQVEKVLHQEAQARLPRQADVGASTPRIEVSVGELDSRVRLAPCARIEPYVPAGFKPWGRTRVGVRCTEGPTRWNVFLPVTVRVYAQAWVARTALPAGAVVSEADLVRAEVDLAASPDPVIEDAGRAVGRTLARAVAPGEPFRTTHMRPIQWFSAGETVKVVAVGKGFTVVGEARALGPGLDGQKVRVRTDSGRVVVGVASAAQTVEVRL</sequence>
<keyword evidence="7" id="KW-1185">Reference proteome</keyword>
<name>A0ABY6MUT2_9BURK</name>
<evidence type="ECO:0000256" key="1">
    <source>
        <dbReference type="ARBA" id="ARBA00004418"/>
    </source>
</evidence>
<dbReference type="Pfam" id="PF13144">
    <property type="entry name" value="ChapFlgA"/>
    <property type="match status" value="1"/>
</dbReference>
<dbReference type="InterPro" id="IPR013974">
    <property type="entry name" value="SAF"/>
</dbReference>
<dbReference type="Proteomes" id="UP001163266">
    <property type="component" value="Chromosome"/>
</dbReference>
<dbReference type="Pfam" id="PF17656">
    <property type="entry name" value="ChapFlgA_N"/>
    <property type="match status" value="1"/>
</dbReference>
<feature type="domain" description="SAF" evidence="5">
    <location>
        <begin position="116"/>
        <end position="178"/>
    </location>
</feature>
<evidence type="ECO:0000259" key="5">
    <source>
        <dbReference type="SMART" id="SM00858"/>
    </source>
</evidence>
<dbReference type="PANTHER" id="PTHR36307:SF1">
    <property type="entry name" value="FLAGELLA BASAL BODY P-RING FORMATION PROTEIN FLGA"/>
    <property type="match status" value="1"/>
</dbReference>
<dbReference type="EMBL" id="CP110257">
    <property type="protein sequence ID" value="UZD55759.1"/>
    <property type="molecule type" value="Genomic_DNA"/>
</dbReference>
<dbReference type="Gene3D" id="2.30.30.760">
    <property type="match status" value="1"/>
</dbReference>
<keyword evidence="6" id="KW-0969">Cilium</keyword>
<dbReference type="InterPro" id="IPR039246">
    <property type="entry name" value="Flagellar_FlgA"/>
</dbReference>
<reference evidence="6" key="1">
    <citation type="submission" date="2022-10" db="EMBL/GenBank/DDBJ databases">
        <title>Complete genome sequence of Schlegelella aquatica LMG 23380.</title>
        <authorList>
            <person name="Musilova J."/>
            <person name="Kourilova X."/>
            <person name="Bezdicek M."/>
            <person name="Hermankova K."/>
            <person name="Obruca S."/>
            <person name="Sedlar K."/>
        </authorList>
    </citation>
    <scope>NUCLEOTIDE SEQUENCE</scope>
    <source>
        <strain evidence="6">LMG 23380</strain>
    </source>
</reference>
<dbReference type="CDD" id="cd11614">
    <property type="entry name" value="SAF_CpaB_FlgA_like"/>
    <property type="match status" value="1"/>
</dbReference>
<keyword evidence="3 4" id="KW-0574">Periplasm</keyword>
<feature type="signal peptide" evidence="4">
    <location>
        <begin position="1"/>
        <end position="24"/>
    </location>
</feature>
<dbReference type="SMART" id="SM00858">
    <property type="entry name" value="SAF"/>
    <property type="match status" value="1"/>
</dbReference>
<comment type="subcellular location">
    <subcellularLocation>
        <location evidence="1 4">Periplasm</location>
    </subcellularLocation>
</comment>